<evidence type="ECO:0000259" key="2">
    <source>
        <dbReference type="Pfam" id="PF12274"/>
    </source>
</evidence>
<dbReference type="InterPro" id="IPR022059">
    <property type="entry name" value="DUF3615"/>
</dbReference>
<protein>
    <recommendedName>
        <fullName evidence="2">DUF3615 domain-containing protein</fullName>
    </recommendedName>
</protein>
<feature type="domain" description="DUF3615" evidence="2">
    <location>
        <begin position="116"/>
        <end position="189"/>
    </location>
</feature>
<dbReference type="STRING" id="4540.A0A3L6QNM0"/>
<evidence type="ECO:0000313" key="3">
    <source>
        <dbReference type="EMBL" id="RLM85353.1"/>
    </source>
</evidence>
<comment type="caution">
    <text evidence="3">The sequence shown here is derived from an EMBL/GenBank/DDBJ whole genome shotgun (WGS) entry which is preliminary data.</text>
</comment>
<evidence type="ECO:0000256" key="1">
    <source>
        <dbReference type="SAM" id="MobiDB-lite"/>
    </source>
</evidence>
<keyword evidence="4" id="KW-1185">Reference proteome</keyword>
<name>A0A3L6QNM0_PANMI</name>
<proteinExistence type="predicted"/>
<dbReference type="PANTHER" id="PTHR34710">
    <property type="entry name" value="OS03G0834100 PROTEIN"/>
    <property type="match status" value="1"/>
</dbReference>
<dbReference type="AlphaFoldDB" id="A0A3L6QNM0"/>
<reference evidence="4" key="1">
    <citation type="journal article" date="2019" name="Nat. Commun.">
        <title>The genome of broomcorn millet.</title>
        <authorList>
            <person name="Zou C."/>
            <person name="Miki D."/>
            <person name="Li D."/>
            <person name="Tang Q."/>
            <person name="Xiao L."/>
            <person name="Rajput S."/>
            <person name="Deng P."/>
            <person name="Jia W."/>
            <person name="Huang R."/>
            <person name="Zhang M."/>
            <person name="Sun Y."/>
            <person name="Hu J."/>
            <person name="Fu X."/>
            <person name="Schnable P.S."/>
            <person name="Li F."/>
            <person name="Zhang H."/>
            <person name="Feng B."/>
            <person name="Zhu X."/>
            <person name="Liu R."/>
            <person name="Schnable J.C."/>
            <person name="Zhu J.-K."/>
            <person name="Zhang H."/>
        </authorList>
    </citation>
    <scope>NUCLEOTIDE SEQUENCE [LARGE SCALE GENOMIC DNA]</scope>
</reference>
<accession>A0A3L6QNM0</accession>
<dbReference type="PANTHER" id="PTHR34710:SF10">
    <property type="entry name" value="EXPRESSED PROTEIN"/>
    <property type="match status" value="1"/>
</dbReference>
<sequence>MVSIFLAEKVGLIYSGSTGRCRAEDNNSGFSSKAASGCYRWPPGLPLQTNRQLQDYEGGRDPGTCIRLDPGRWHPGSNRHLERKRKEKKLRDKGIRPAPSMRTEEDRDAFVMKSVHHALRHYNARHPGGEFDPVKPLMEASVCYRNHVNFWARSRSSSNPGTTTTRKIKRFFAELRYKQHHDDPIVETCT</sequence>
<gene>
    <name evidence="3" type="ORF">C2845_PM04G18550</name>
</gene>
<organism evidence="3 4">
    <name type="scientific">Panicum miliaceum</name>
    <name type="common">Proso millet</name>
    <name type="synonym">Broomcorn millet</name>
    <dbReference type="NCBI Taxonomy" id="4540"/>
    <lineage>
        <taxon>Eukaryota</taxon>
        <taxon>Viridiplantae</taxon>
        <taxon>Streptophyta</taxon>
        <taxon>Embryophyta</taxon>
        <taxon>Tracheophyta</taxon>
        <taxon>Spermatophyta</taxon>
        <taxon>Magnoliopsida</taxon>
        <taxon>Liliopsida</taxon>
        <taxon>Poales</taxon>
        <taxon>Poaceae</taxon>
        <taxon>PACMAD clade</taxon>
        <taxon>Panicoideae</taxon>
        <taxon>Panicodae</taxon>
        <taxon>Paniceae</taxon>
        <taxon>Panicinae</taxon>
        <taxon>Panicum</taxon>
        <taxon>Panicum sect. Panicum</taxon>
    </lineage>
</organism>
<dbReference type="EMBL" id="PQIB02000011">
    <property type="protein sequence ID" value="RLM85353.1"/>
    <property type="molecule type" value="Genomic_DNA"/>
</dbReference>
<dbReference type="Pfam" id="PF12274">
    <property type="entry name" value="DUF3615"/>
    <property type="match status" value="1"/>
</dbReference>
<feature type="region of interest" description="Disordered" evidence="1">
    <location>
        <begin position="69"/>
        <end position="104"/>
    </location>
</feature>
<dbReference type="Proteomes" id="UP000275267">
    <property type="component" value="Unassembled WGS sequence"/>
</dbReference>
<evidence type="ECO:0000313" key="4">
    <source>
        <dbReference type="Proteomes" id="UP000275267"/>
    </source>
</evidence>